<dbReference type="InterPro" id="IPR021215">
    <property type="entry name" value="DUF2752"/>
</dbReference>
<comment type="caution">
    <text evidence="3">The sequence shown here is derived from an EMBL/GenBank/DDBJ whole genome shotgun (WGS) entry which is preliminary data.</text>
</comment>
<evidence type="ECO:0000256" key="1">
    <source>
        <dbReference type="SAM" id="Phobius"/>
    </source>
</evidence>
<keyword evidence="4" id="KW-1185">Reference proteome</keyword>
<name>A0ABW0EL24_9PSEU</name>
<evidence type="ECO:0000313" key="3">
    <source>
        <dbReference type="EMBL" id="MFC5287542.1"/>
    </source>
</evidence>
<gene>
    <name evidence="3" type="ORF">ACFPM7_10810</name>
</gene>
<organism evidence="3 4">
    <name type="scientific">Actinokineospora guangxiensis</name>
    <dbReference type="NCBI Taxonomy" id="1490288"/>
    <lineage>
        <taxon>Bacteria</taxon>
        <taxon>Bacillati</taxon>
        <taxon>Actinomycetota</taxon>
        <taxon>Actinomycetes</taxon>
        <taxon>Pseudonocardiales</taxon>
        <taxon>Pseudonocardiaceae</taxon>
        <taxon>Actinokineospora</taxon>
    </lineage>
</organism>
<protein>
    <submittedName>
        <fullName evidence="3">DUF2752 domain-containing protein</fullName>
    </submittedName>
</protein>
<dbReference type="Proteomes" id="UP001596157">
    <property type="component" value="Unassembled WGS sequence"/>
</dbReference>
<keyword evidence="1" id="KW-0472">Membrane</keyword>
<evidence type="ECO:0000256" key="2">
    <source>
        <dbReference type="SAM" id="SignalP"/>
    </source>
</evidence>
<feature type="chain" id="PRO_5047461098" evidence="2">
    <location>
        <begin position="33"/>
        <end position="142"/>
    </location>
</feature>
<proteinExistence type="predicted"/>
<feature type="transmembrane region" description="Helical" evidence="1">
    <location>
        <begin position="110"/>
        <end position="129"/>
    </location>
</feature>
<reference evidence="4" key="1">
    <citation type="journal article" date="2019" name="Int. J. Syst. Evol. Microbiol.">
        <title>The Global Catalogue of Microorganisms (GCM) 10K type strain sequencing project: providing services to taxonomists for standard genome sequencing and annotation.</title>
        <authorList>
            <consortium name="The Broad Institute Genomics Platform"/>
            <consortium name="The Broad Institute Genome Sequencing Center for Infectious Disease"/>
            <person name="Wu L."/>
            <person name="Ma J."/>
        </authorList>
    </citation>
    <scope>NUCLEOTIDE SEQUENCE [LARGE SCALE GENOMIC DNA]</scope>
    <source>
        <strain evidence="4">CCUG 59778</strain>
    </source>
</reference>
<keyword evidence="2" id="KW-0732">Signal</keyword>
<sequence length="142" mass="15508">MVFMPRRSPGRALGPPLAIGALAVGVCAAVLADDPTTPGGWLPTCPTKSLAGLCCPGCGGMRMLYSLLHGDLWAALRYNAVSLVFIGLFAWAVVAWAVGRLRGRHVRTWLHWKYTPHVVIPLLILWFVVRNLPFPPFLHLSV</sequence>
<dbReference type="RefSeq" id="WP_378246623.1">
    <property type="nucleotide sequence ID" value="NZ_JBHSKF010000004.1"/>
</dbReference>
<keyword evidence="1" id="KW-1133">Transmembrane helix</keyword>
<dbReference type="Pfam" id="PF10825">
    <property type="entry name" value="DUF2752"/>
    <property type="match status" value="1"/>
</dbReference>
<keyword evidence="1" id="KW-0812">Transmembrane</keyword>
<accession>A0ABW0EL24</accession>
<dbReference type="EMBL" id="JBHSKF010000004">
    <property type="protein sequence ID" value="MFC5287542.1"/>
    <property type="molecule type" value="Genomic_DNA"/>
</dbReference>
<feature type="signal peptide" evidence="2">
    <location>
        <begin position="1"/>
        <end position="32"/>
    </location>
</feature>
<feature type="transmembrane region" description="Helical" evidence="1">
    <location>
        <begin position="76"/>
        <end position="98"/>
    </location>
</feature>
<evidence type="ECO:0000313" key="4">
    <source>
        <dbReference type="Proteomes" id="UP001596157"/>
    </source>
</evidence>